<dbReference type="AlphaFoldDB" id="A0A0L0HSK7"/>
<dbReference type="InterPro" id="IPR002685">
    <property type="entry name" value="Glyco_trans_15"/>
</dbReference>
<dbReference type="Proteomes" id="UP000053201">
    <property type="component" value="Unassembled WGS sequence"/>
</dbReference>
<evidence type="ECO:0000256" key="3">
    <source>
        <dbReference type="SAM" id="SignalP"/>
    </source>
</evidence>
<dbReference type="SUPFAM" id="SSF53448">
    <property type="entry name" value="Nucleotide-diphospho-sugar transferases"/>
    <property type="match status" value="1"/>
</dbReference>
<feature type="signal peptide" evidence="3">
    <location>
        <begin position="1"/>
        <end position="32"/>
    </location>
</feature>
<keyword evidence="3" id="KW-0732">Signal</keyword>
<sequence length="426" mass="49362">MITLPRGRTLRLLIGTILVAITLVCLSNSLSAQDSEYGFPNGIAEKAYLNRILHQPGSPYTRADVAFAQRAGITLVAVDSVANNSDTLGKPRVRGVIVMLARNDDLYGAKNAIGQLEKRFNHKYHYPYVYLNDEPFSEDFKTTMRGISPESDVQFGLVPKEHWSYPDWINQTVAANARSEMAAKDVIYGGSESYRHMCRFNSGFFFRHPLLDQYDYYWRVEPSVEFLCDIPDDPFRYMQENNKLYGFTVSLYEFPETIPTLWKTVRQFMNEHPSFVRKDNSMRWLGNKPDEYNLCHFWSNFEIASLHLWRSRAYLEFFNYLDKAGGFFYERWGDAPVHSIAVSMLLKPAQIHFFNEIGYYHNPIMHCPVDQPAMAGRCQCDGSETFDLQHYSCTGRWFDLFGGGEASRRAFKLQQERKRAERSKQS</sequence>
<dbReference type="OMA" id="YTQCPLN"/>
<dbReference type="GO" id="GO:0000026">
    <property type="term" value="F:alpha-1,2-mannosyltransferase activity"/>
    <property type="evidence" value="ECO:0007669"/>
    <property type="project" value="TreeGrafter"/>
</dbReference>
<comment type="similarity">
    <text evidence="1">Belongs to the glycosyltransferase 15 family.</text>
</comment>
<evidence type="ECO:0000256" key="1">
    <source>
        <dbReference type="ARBA" id="ARBA00007677"/>
    </source>
</evidence>
<feature type="chain" id="PRO_5005540149" evidence="3">
    <location>
        <begin position="33"/>
        <end position="426"/>
    </location>
</feature>
<dbReference type="eggNOG" id="KOG4472">
    <property type="taxonomic scope" value="Eukaryota"/>
</dbReference>
<dbReference type="PANTHER" id="PTHR31121">
    <property type="entry name" value="ALPHA-1,2 MANNOSYLTRANSFERASE KTR1"/>
    <property type="match status" value="1"/>
</dbReference>
<dbReference type="PANTHER" id="PTHR31121:SF6">
    <property type="entry name" value="ALPHA-1,2 MANNOSYLTRANSFERASE KTR1"/>
    <property type="match status" value="1"/>
</dbReference>
<evidence type="ECO:0000313" key="5">
    <source>
        <dbReference type="Proteomes" id="UP000053201"/>
    </source>
</evidence>
<dbReference type="Gene3D" id="3.90.550.10">
    <property type="entry name" value="Spore Coat Polysaccharide Biosynthesis Protein SpsA, Chain A"/>
    <property type="match status" value="1"/>
</dbReference>
<dbReference type="FunFam" id="3.90.550.10:FF:000051">
    <property type="entry name" value="Alpha-1,2-mannosyltransferase (Ktr4)"/>
    <property type="match status" value="1"/>
</dbReference>
<dbReference type="EMBL" id="KQ257451">
    <property type="protein sequence ID" value="KND03895.1"/>
    <property type="molecule type" value="Genomic_DNA"/>
</dbReference>
<dbReference type="FunCoup" id="A0A0L0HSK7">
    <property type="interactions" value="117"/>
</dbReference>
<dbReference type="GO" id="GO:0016020">
    <property type="term" value="C:membrane"/>
    <property type="evidence" value="ECO:0007669"/>
    <property type="project" value="InterPro"/>
</dbReference>
<name>A0A0L0HSK7_SPIPD</name>
<dbReference type="Pfam" id="PF01793">
    <property type="entry name" value="Glyco_transf_15"/>
    <property type="match status" value="1"/>
</dbReference>
<dbReference type="RefSeq" id="XP_016611934.1">
    <property type="nucleotide sequence ID" value="XM_016749668.1"/>
</dbReference>
<gene>
    <name evidence="4" type="ORF">SPPG_01349</name>
</gene>
<dbReference type="InParanoid" id="A0A0L0HSK7"/>
<proteinExistence type="inferred from homology"/>
<dbReference type="OrthoDB" id="439943at2759"/>
<dbReference type="GeneID" id="27685017"/>
<dbReference type="STRING" id="645134.A0A0L0HSK7"/>
<evidence type="ECO:0000313" key="4">
    <source>
        <dbReference type="EMBL" id="KND03895.1"/>
    </source>
</evidence>
<dbReference type="VEuPathDB" id="FungiDB:SPPG_01349"/>
<keyword evidence="2" id="KW-0808">Transferase</keyword>
<accession>A0A0L0HSK7</accession>
<dbReference type="InterPro" id="IPR029044">
    <property type="entry name" value="Nucleotide-diphossugar_trans"/>
</dbReference>
<evidence type="ECO:0000256" key="2">
    <source>
        <dbReference type="ARBA" id="ARBA00022679"/>
    </source>
</evidence>
<organism evidence="4 5">
    <name type="scientific">Spizellomyces punctatus (strain DAOM BR117)</name>
    <dbReference type="NCBI Taxonomy" id="645134"/>
    <lineage>
        <taxon>Eukaryota</taxon>
        <taxon>Fungi</taxon>
        <taxon>Fungi incertae sedis</taxon>
        <taxon>Chytridiomycota</taxon>
        <taxon>Chytridiomycota incertae sedis</taxon>
        <taxon>Chytridiomycetes</taxon>
        <taxon>Spizellomycetales</taxon>
        <taxon>Spizellomycetaceae</taxon>
        <taxon>Spizellomyces</taxon>
    </lineage>
</organism>
<protein>
    <submittedName>
        <fullName evidence="4">Uncharacterized protein</fullName>
    </submittedName>
</protein>
<dbReference type="GO" id="GO:0005794">
    <property type="term" value="C:Golgi apparatus"/>
    <property type="evidence" value="ECO:0007669"/>
    <property type="project" value="TreeGrafter"/>
</dbReference>
<keyword evidence="5" id="KW-1185">Reference proteome</keyword>
<reference evidence="4 5" key="1">
    <citation type="submission" date="2009-08" db="EMBL/GenBank/DDBJ databases">
        <title>The Genome Sequence of Spizellomyces punctatus strain DAOM BR117.</title>
        <authorList>
            <consortium name="The Broad Institute Genome Sequencing Platform"/>
            <person name="Russ C."/>
            <person name="Cuomo C."/>
            <person name="Shea T."/>
            <person name="Young S.K."/>
            <person name="Zeng Q."/>
            <person name="Koehrsen M."/>
            <person name="Haas B."/>
            <person name="Borodovsky M."/>
            <person name="Guigo R."/>
            <person name="Alvarado L."/>
            <person name="Berlin A."/>
            <person name="Bochicchio J."/>
            <person name="Borenstein D."/>
            <person name="Chapman S."/>
            <person name="Chen Z."/>
            <person name="Engels R."/>
            <person name="Freedman E."/>
            <person name="Gellesch M."/>
            <person name="Goldberg J."/>
            <person name="Griggs A."/>
            <person name="Gujja S."/>
            <person name="Heiman D."/>
            <person name="Hepburn T."/>
            <person name="Howarth C."/>
            <person name="Jen D."/>
            <person name="Larson L."/>
            <person name="Lewis B."/>
            <person name="Mehta T."/>
            <person name="Park D."/>
            <person name="Pearson M."/>
            <person name="Roberts A."/>
            <person name="Saif S."/>
            <person name="Shenoy N."/>
            <person name="Sisk P."/>
            <person name="Stolte C."/>
            <person name="Sykes S."/>
            <person name="Thomson T."/>
            <person name="Walk T."/>
            <person name="White J."/>
            <person name="Yandava C."/>
            <person name="Burger G."/>
            <person name="Gray M.W."/>
            <person name="Holland P.W.H."/>
            <person name="King N."/>
            <person name="Lang F.B.F."/>
            <person name="Roger A.J."/>
            <person name="Ruiz-Trillo I."/>
            <person name="Lander E."/>
            <person name="Nusbaum C."/>
        </authorList>
    </citation>
    <scope>NUCLEOTIDE SEQUENCE [LARGE SCALE GENOMIC DNA]</scope>
    <source>
        <strain evidence="4 5">DAOM BR117</strain>
    </source>
</reference>
<dbReference type="GO" id="GO:0006487">
    <property type="term" value="P:protein N-linked glycosylation"/>
    <property type="evidence" value="ECO:0007669"/>
    <property type="project" value="TreeGrafter"/>
</dbReference>
<dbReference type="GO" id="GO:0000032">
    <property type="term" value="P:cell wall mannoprotein biosynthetic process"/>
    <property type="evidence" value="ECO:0007669"/>
    <property type="project" value="TreeGrafter"/>
</dbReference>